<comment type="caution">
    <text evidence="2">The sequence shown here is derived from an EMBL/GenBank/DDBJ whole genome shotgun (WGS) entry which is preliminary data.</text>
</comment>
<gene>
    <name evidence="2" type="ORF">PLXY2_LOCUS1583</name>
</gene>
<evidence type="ECO:0000313" key="3">
    <source>
        <dbReference type="Proteomes" id="UP000653454"/>
    </source>
</evidence>
<proteinExistence type="predicted"/>
<accession>A0A8S4DB21</accession>
<evidence type="ECO:0000313" key="2">
    <source>
        <dbReference type="EMBL" id="CAG9095444.1"/>
    </source>
</evidence>
<dbReference type="Proteomes" id="UP000653454">
    <property type="component" value="Unassembled WGS sequence"/>
</dbReference>
<sequence>MSGGTRASTQDPGLKYILEHQKCRELRSGPRGDRGAGVQHRAAMTNSRCGSGQHMLTRVCNSGLTSEMQQPTLEPRGPAQSALYDDTACNTWRGI</sequence>
<dbReference type="AlphaFoldDB" id="A0A8S4DB21"/>
<organism evidence="2 3">
    <name type="scientific">Plutella xylostella</name>
    <name type="common">Diamondback moth</name>
    <name type="synonym">Plutella maculipennis</name>
    <dbReference type="NCBI Taxonomy" id="51655"/>
    <lineage>
        <taxon>Eukaryota</taxon>
        <taxon>Metazoa</taxon>
        <taxon>Ecdysozoa</taxon>
        <taxon>Arthropoda</taxon>
        <taxon>Hexapoda</taxon>
        <taxon>Insecta</taxon>
        <taxon>Pterygota</taxon>
        <taxon>Neoptera</taxon>
        <taxon>Endopterygota</taxon>
        <taxon>Lepidoptera</taxon>
        <taxon>Glossata</taxon>
        <taxon>Ditrysia</taxon>
        <taxon>Yponomeutoidea</taxon>
        <taxon>Plutellidae</taxon>
        <taxon>Plutella</taxon>
    </lineage>
</organism>
<protein>
    <submittedName>
        <fullName evidence="2">(diamondback moth) hypothetical protein</fullName>
    </submittedName>
</protein>
<feature type="region of interest" description="Disordered" evidence="1">
    <location>
        <begin position="27"/>
        <end position="48"/>
    </location>
</feature>
<keyword evidence="3" id="KW-1185">Reference proteome</keyword>
<evidence type="ECO:0000256" key="1">
    <source>
        <dbReference type="SAM" id="MobiDB-lite"/>
    </source>
</evidence>
<dbReference type="EMBL" id="CAJHNJ030000004">
    <property type="protein sequence ID" value="CAG9095444.1"/>
    <property type="molecule type" value="Genomic_DNA"/>
</dbReference>
<reference evidence="2" key="1">
    <citation type="submission" date="2020-11" db="EMBL/GenBank/DDBJ databases">
        <authorList>
            <person name="Whiteford S."/>
        </authorList>
    </citation>
    <scope>NUCLEOTIDE SEQUENCE</scope>
</reference>
<name>A0A8S4DB21_PLUXY</name>